<evidence type="ECO:0000313" key="5">
    <source>
        <dbReference type="Proteomes" id="UP000293360"/>
    </source>
</evidence>
<feature type="region of interest" description="Disordered" evidence="2">
    <location>
        <begin position="1"/>
        <end position="48"/>
    </location>
</feature>
<name>A0A4Q4T7J5_9PEZI</name>
<feature type="region of interest" description="Disordered" evidence="2">
    <location>
        <begin position="336"/>
        <end position="432"/>
    </location>
</feature>
<dbReference type="InterPro" id="IPR043198">
    <property type="entry name" value="Cyclin/Ssn8"/>
</dbReference>
<evidence type="ECO:0000256" key="1">
    <source>
        <dbReference type="ARBA" id="ARBA00014912"/>
    </source>
</evidence>
<comment type="caution">
    <text evidence="4">The sequence shown here is derived from an EMBL/GenBank/DDBJ whole genome shotgun (WGS) entry which is preliminary data.</text>
</comment>
<dbReference type="CDD" id="cd20547">
    <property type="entry name" value="CYCLIN_ScCTK2-like_rpt1"/>
    <property type="match status" value="1"/>
</dbReference>
<dbReference type="PANTHER" id="PTHR10026">
    <property type="entry name" value="CYCLIN"/>
    <property type="match status" value="1"/>
</dbReference>
<dbReference type="GO" id="GO:0016538">
    <property type="term" value="F:cyclin-dependent protein serine/threonine kinase regulator activity"/>
    <property type="evidence" value="ECO:0007669"/>
    <property type="project" value="InterPro"/>
</dbReference>
<feature type="region of interest" description="Disordered" evidence="2">
    <location>
        <begin position="67"/>
        <end position="171"/>
    </location>
</feature>
<gene>
    <name evidence="4" type="ORF">DL764_006167</name>
</gene>
<dbReference type="OrthoDB" id="4951845at2759"/>
<feature type="compositionally biased region" description="Basic residues" evidence="2">
    <location>
        <begin position="842"/>
        <end position="853"/>
    </location>
</feature>
<dbReference type="EMBL" id="QJNU01000354">
    <property type="protein sequence ID" value="RYP01601.1"/>
    <property type="molecule type" value="Genomic_DNA"/>
</dbReference>
<evidence type="ECO:0000259" key="3">
    <source>
        <dbReference type="Pfam" id="PF00134"/>
    </source>
</evidence>
<feature type="compositionally biased region" description="Low complexity" evidence="2">
    <location>
        <begin position="20"/>
        <end position="38"/>
    </location>
</feature>
<feature type="region of interest" description="Disordered" evidence="2">
    <location>
        <begin position="710"/>
        <end position="735"/>
    </location>
</feature>
<dbReference type="Gene3D" id="1.10.472.10">
    <property type="entry name" value="Cyclin-like"/>
    <property type="match status" value="1"/>
</dbReference>
<proteinExistence type="predicted"/>
<feature type="compositionally biased region" description="Polar residues" evidence="2">
    <location>
        <begin position="350"/>
        <end position="370"/>
    </location>
</feature>
<feature type="region of interest" description="Disordered" evidence="2">
    <location>
        <begin position="267"/>
        <end position="289"/>
    </location>
</feature>
<reference evidence="4 5" key="1">
    <citation type="submission" date="2018-06" db="EMBL/GenBank/DDBJ databases">
        <title>Complete Genomes of Monosporascus.</title>
        <authorList>
            <person name="Robinson A.J."/>
            <person name="Natvig D.O."/>
        </authorList>
    </citation>
    <scope>NUCLEOTIDE SEQUENCE [LARGE SCALE GENOMIC DNA]</scope>
    <source>
        <strain evidence="4 5">CBS 110550</strain>
    </source>
</reference>
<feature type="region of interest" description="Disordered" evidence="2">
    <location>
        <begin position="763"/>
        <end position="853"/>
    </location>
</feature>
<dbReference type="GO" id="GO:0006357">
    <property type="term" value="P:regulation of transcription by RNA polymerase II"/>
    <property type="evidence" value="ECO:0007669"/>
    <property type="project" value="InterPro"/>
</dbReference>
<feature type="compositionally biased region" description="Polar residues" evidence="2">
    <location>
        <begin position="1"/>
        <end position="11"/>
    </location>
</feature>
<evidence type="ECO:0000313" key="4">
    <source>
        <dbReference type="EMBL" id="RYP01601.1"/>
    </source>
</evidence>
<keyword evidence="5" id="KW-1185">Reference proteome</keyword>
<organism evidence="4 5">
    <name type="scientific">Monosporascus ibericus</name>
    <dbReference type="NCBI Taxonomy" id="155417"/>
    <lineage>
        <taxon>Eukaryota</taxon>
        <taxon>Fungi</taxon>
        <taxon>Dikarya</taxon>
        <taxon>Ascomycota</taxon>
        <taxon>Pezizomycotina</taxon>
        <taxon>Sordariomycetes</taxon>
        <taxon>Xylariomycetidae</taxon>
        <taxon>Xylariales</taxon>
        <taxon>Xylariales incertae sedis</taxon>
        <taxon>Monosporascus</taxon>
    </lineage>
</organism>
<dbReference type="AlphaFoldDB" id="A0A4Q4T7J5"/>
<dbReference type="Proteomes" id="UP000293360">
    <property type="component" value="Unassembled WGS sequence"/>
</dbReference>
<dbReference type="SUPFAM" id="SSF47954">
    <property type="entry name" value="Cyclin-like"/>
    <property type="match status" value="2"/>
</dbReference>
<evidence type="ECO:0000256" key="2">
    <source>
        <dbReference type="SAM" id="MobiDB-lite"/>
    </source>
</evidence>
<feature type="compositionally biased region" description="Polar residues" evidence="2">
    <location>
        <begin position="100"/>
        <end position="123"/>
    </location>
</feature>
<sequence length="853" mass="94532">MASQGPSSPQGLTPRDLQGANAASTLANDDTTDANDAMTRARLDYPDVSPDVLEGAMALMAMRCGVNQSGPGPDCQPISERVPSRAGQPSQDRDDLPTHTGPTQPVGQQDLQHSVVTGHTPATNLPCPFQPSHTESHPIPLPGEGTLGPGAKKSEAPNIAGSESGTKPHKRLKNCKSVRSEKPLRLRRAIRRRRLIRRREDVRVRQLFSQLIKRRKNIRARKLNSLLNSIRFLKSIEPRKAIRLPKPINPWKGGRCIGPGCGKFPAHPSIPEYSPREEDVASSAAPATPAGLGTLRRDLLAALPFTSRSLQPHPRLGAGLDLDSLHASLRFEASFTENPPQRSKGRPVHPSQNQPVQEDSSNTSAANQGASLRRPAEEDSSDSSTEECGGVSLRRDADEDSNDSPTEENQRVSLRGGGYSLKMPPDVGPHPGNIRATRQYDFEHSIRRKLGKPGVDIVREEEYRLKGIQHILALKTEVRLPIKTYVAAAVFYHRFRLKHLGTQHHWRDGAIACLFLACKAEDTQKKSREILCANYNMSHSDKKTPDDKPQRLIIGLERLVIESTHFDFRVRHPQDILARVVKEVLPDNEYGRNFFPAAFQVLLDMHMTYAPIKQTSHTMALAVSEVTALLTGMHVNKFQSLDPKAYYTDRGSVTETILDILDLYENHHDMTQFGKQFPLEAFIDLKILVNKELEGKHLPRYKFQCAECEKHPEPTSDSDEPDIAPSGTGQGEGTVRYIFDTTQAAEELDEVRKYFEDEYEFYEVEEEEEIPDSPPPAPRDQPRGPRGPRGPSGPRGRRGPGGPPRGPAGSTGGGEPFPRGPRDTGGPPRGPSGGSHNPNWRPRNRQGNRRRRD</sequence>
<protein>
    <recommendedName>
        <fullName evidence="1">RNA polymerase II holoenzyme cyclin-like subunit</fullName>
    </recommendedName>
</protein>
<dbReference type="InterPro" id="IPR036915">
    <property type="entry name" value="Cyclin-like_sf"/>
</dbReference>
<dbReference type="Pfam" id="PF00134">
    <property type="entry name" value="Cyclin_N"/>
    <property type="match status" value="1"/>
</dbReference>
<dbReference type="InterPro" id="IPR006671">
    <property type="entry name" value="Cyclin_N"/>
</dbReference>
<dbReference type="STRING" id="155417.A0A4Q4T7J5"/>
<feature type="domain" description="Cyclin N-terminal" evidence="3">
    <location>
        <begin position="461"/>
        <end position="534"/>
    </location>
</feature>
<accession>A0A4Q4T7J5</accession>